<evidence type="ECO:0000313" key="1">
    <source>
        <dbReference type="EMBL" id="MEC3877972.1"/>
    </source>
</evidence>
<feature type="non-terminal residue" evidence="1">
    <location>
        <position position="1"/>
    </location>
</feature>
<proteinExistence type="predicted"/>
<reference evidence="1 2" key="1">
    <citation type="submission" date="2024-01" db="EMBL/GenBank/DDBJ databases">
        <title>Chryseobacterium sp. T9W2-O.</title>
        <authorList>
            <person name="Maltman C."/>
        </authorList>
    </citation>
    <scope>NUCLEOTIDE SEQUENCE [LARGE SCALE GENOMIC DNA]</scope>
    <source>
        <strain evidence="1 2">T9W2-O</strain>
    </source>
</reference>
<evidence type="ECO:0000313" key="2">
    <source>
        <dbReference type="Proteomes" id="UP001348397"/>
    </source>
</evidence>
<protein>
    <recommendedName>
        <fullName evidence="3">SprB repeat-containing protein</fullName>
    </recommendedName>
</protein>
<dbReference type="Gene3D" id="2.60.40.740">
    <property type="match status" value="8"/>
</dbReference>
<organism evidence="1 2">
    <name type="scientific">Chryseobacterium salviniae</name>
    <dbReference type="NCBI Taxonomy" id="3101750"/>
    <lineage>
        <taxon>Bacteria</taxon>
        <taxon>Pseudomonadati</taxon>
        <taxon>Bacteroidota</taxon>
        <taxon>Flavobacteriia</taxon>
        <taxon>Flavobacteriales</taxon>
        <taxon>Weeksellaceae</taxon>
        <taxon>Chryseobacterium group</taxon>
        <taxon>Chryseobacterium</taxon>
    </lineage>
</organism>
<dbReference type="RefSeq" id="WP_411912001.1">
    <property type="nucleotide sequence ID" value="NZ_JAYLAA010000086.1"/>
</dbReference>
<dbReference type="Pfam" id="PF13573">
    <property type="entry name" value="SprB"/>
    <property type="match status" value="8"/>
</dbReference>
<dbReference type="Proteomes" id="UP001348397">
    <property type="component" value="Unassembled WGS sequence"/>
</dbReference>
<accession>A0ABU6I0V9</accession>
<dbReference type="InterPro" id="IPR025667">
    <property type="entry name" value="SprB_repeat"/>
</dbReference>
<dbReference type="EMBL" id="JAYLAA010000086">
    <property type="protein sequence ID" value="MEC3877972.1"/>
    <property type="molecule type" value="Genomic_DNA"/>
</dbReference>
<evidence type="ECO:0008006" key="3">
    <source>
        <dbReference type="Google" id="ProtNLM"/>
    </source>
</evidence>
<comment type="caution">
    <text evidence="1">The sequence shown here is derived from an EMBL/GenBank/DDBJ whole genome shotgun (WGS) entry which is preliminary data.</text>
</comment>
<gene>
    <name evidence="1" type="ORF">SOP96_19905</name>
</gene>
<name>A0ABU6I0V9_9FLAO</name>
<keyword evidence="2" id="KW-1185">Reference proteome</keyword>
<sequence>LTRTFIITQPASAVSGTQFVKTVVCNGASNGAINLTPTGGTAPYTFNWGGGITTEDRTGLAAGTYTVTITDANGCTGTVNATVTQPASAVSGTTVVTNVACNGASNGAINLTPTGGTAPYTFNWGGGITTEDRTGLAAGTYTVTITDANGCTGTVNATVTQPASAVSGTTVVTNVACNGASNGAINLTPTGGTAPYTFNWGGGITTEDRTGLAAGTYTVTITDANGCTGTVNATVTQPASAVSGTTVVTNVACNGASNGAINLTPAGGTAPYTFNWGGGITTEDRTGLAAGTYTVTITDANGCTATVSRTVTQPTALSATTSQTNIACNGGSTGVATVNVSGGTAPYTYSWSPSGGTAATATGLSAGTYTVTVTDANACTLTRTFTITQPASAVSGTTVVTNVACNGASNGAINLTPAGGTAPYTFNWGGGITTEDRTGLAAGTYTVTITDANGCTATVNATVTQPTALSATTSQTNIACNGGSTGVATVNVSGGTAPYTYSWSPSGGTAATATGLSAGTYTVTVTDANACTLTRTFIITQPASAVSGTTVVTNVVCNGASNGAINLTPAGGTAPYTFNWGGGITTEDRTGLAAGTYTVTITDANGCTGTVNATVTQPASAVSGTSVVTKVSLNGASMGSITLTQPRGTAPYTFNWGGGITTEDRTGLAAAT</sequence>